<evidence type="ECO:0000313" key="2">
    <source>
        <dbReference type="Proteomes" id="UP000661025"/>
    </source>
</evidence>
<dbReference type="AlphaFoldDB" id="A0A927L127"/>
<dbReference type="RefSeq" id="WP_192360336.1">
    <property type="nucleotide sequence ID" value="NZ_CP119182.1"/>
</dbReference>
<dbReference type="GeneID" id="79933751"/>
<sequence>MANPNQDARDGRGHYIRTPETAARDARAAELRAQNWTLQQIADELGFSDRSNARDAVRRALTDIVRGPAERLLSLHMERLESLYEAAIEVLEADHIVVSQGRIVFGEDGRPLKDSGPKLAAIREARYTLDAFWNLTGMKKPAKVEHSGGVTYEVVGVDPADLT</sequence>
<evidence type="ECO:0000313" key="1">
    <source>
        <dbReference type="EMBL" id="MBD9723457.1"/>
    </source>
</evidence>
<reference evidence="1" key="1">
    <citation type="submission" date="2020-09" db="EMBL/GenBank/DDBJ databases">
        <title>Streptomyces canutascabiei sp. nov., which causes potato common scab and is distributed across the world.</title>
        <authorList>
            <person name="Nguyen H.P."/>
            <person name="Weisberg A.J."/>
            <person name="Chang J.H."/>
            <person name="Clarke C.R."/>
        </authorList>
    </citation>
    <scope>NUCLEOTIDE SEQUENCE</scope>
    <source>
        <strain evidence="1">ID-01-6.2a</strain>
    </source>
</reference>
<accession>A0A927L127</accession>
<dbReference type="Proteomes" id="UP000661025">
    <property type="component" value="Unassembled WGS sequence"/>
</dbReference>
<dbReference type="EMBL" id="JACYXT010000003">
    <property type="protein sequence ID" value="MBD9723457.1"/>
    <property type="molecule type" value="Genomic_DNA"/>
</dbReference>
<comment type="caution">
    <text evidence="1">The sequence shown here is derived from an EMBL/GenBank/DDBJ whole genome shotgun (WGS) entry which is preliminary data.</text>
</comment>
<proteinExistence type="predicted"/>
<gene>
    <name evidence="1" type="ORF">IHE70_09405</name>
</gene>
<name>A0A927L127_9ACTN</name>
<protein>
    <submittedName>
        <fullName evidence="1">Uncharacterized protein</fullName>
    </submittedName>
</protein>
<organism evidence="1 2">
    <name type="scientific">Streptomyces caniscabiei</name>
    <dbReference type="NCBI Taxonomy" id="2746961"/>
    <lineage>
        <taxon>Bacteria</taxon>
        <taxon>Bacillati</taxon>
        <taxon>Actinomycetota</taxon>
        <taxon>Actinomycetes</taxon>
        <taxon>Kitasatosporales</taxon>
        <taxon>Streptomycetaceae</taxon>
        <taxon>Streptomyces</taxon>
    </lineage>
</organism>